<proteinExistence type="predicted"/>
<dbReference type="InterPro" id="IPR011008">
    <property type="entry name" value="Dimeric_a/b-barrel"/>
</dbReference>
<dbReference type="RefSeq" id="WP_200351520.1">
    <property type="nucleotide sequence ID" value="NZ_BAABHZ010000006.1"/>
</dbReference>
<dbReference type="SUPFAM" id="SSF54909">
    <property type="entry name" value="Dimeric alpha+beta barrel"/>
    <property type="match status" value="1"/>
</dbReference>
<keyword evidence="2" id="KW-0732">Signal</keyword>
<evidence type="ECO:0000256" key="2">
    <source>
        <dbReference type="SAM" id="SignalP"/>
    </source>
</evidence>
<feature type="domain" description="Stress-response A/B barrel" evidence="3">
    <location>
        <begin position="28"/>
        <end position="124"/>
    </location>
</feature>
<dbReference type="Proteomes" id="UP000600139">
    <property type="component" value="Unassembled WGS sequence"/>
</dbReference>
<accession>A0A934R571</accession>
<protein>
    <submittedName>
        <fullName evidence="4">Dabb family protein</fullName>
    </submittedName>
</protein>
<gene>
    <name evidence="4" type="ORF">JIN84_13255</name>
</gene>
<name>A0A934R571_9BACT</name>
<dbReference type="AlphaFoldDB" id="A0A934R571"/>
<dbReference type="PANTHER" id="PTHR33178:SF10">
    <property type="entry name" value="STRESS-RESPONSE A_B BARREL DOMAIN-CONTAINING PROTEIN"/>
    <property type="match status" value="1"/>
</dbReference>
<dbReference type="PROSITE" id="PS51502">
    <property type="entry name" value="S_R_A_B_BARREL"/>
    <property type="match status" value="1"/>
</dbReference>
<dbReference type="InterPro" id="IPR044662">
    <property type="entry name" value="HS1/DABB1-like"/>
</dbReference>
<comment type="subunit">
    <text evidence="1">Homodimer.</text>
</comment>
<organism evidence="4 5">
    <name type="scientific">Luteolibacter yonseiensis</name>
    <dbReference type="NCBI Taxonomy" id="1144680"/>
    <lineage>
        <taxon>Bacteria</taxon>
        <taxon>Pseudomonadati</taxon>
        <taxon>Verrucomicrobiota</taxon>
        <taxon>Verrucomicrobiia</taxon>
        <taxon>Verrucomicrobiales</taxon>
        <taxon>Verrucomicrobiaceae</taxon>
        <taxon>Luteolibacter</taxon>
    </lineage>
</organism>
<sequence>MKFPLCLAASLSLVSCATISPPASHGTVDHVVLMWQKRPGNTADRQALLDACSELRVIPGIKFLDAGTALASERPVVDDSFDVGLTVRFDSEKSLHTYETHPFHVKKVNEVLKPLTKKIVVYDIVR</sequence>
<evidence type="ECO:0000259" key="3">
    <source>
        <dbReference type="PROSITE" id="PS51502"/>
    </source>
</evidence>
<feature type="signal peptide" evidence="2">
    <location>
        <begin position="1"/>
        <end position="25"/>
    </location>
</feature>
<dbReference type="PANTHER" id="PTHR33178">
    <property type="match status" value="1"/>
</dbReference>
<comment type="caution">
    <text evidence="4">The sequence shown here is derived from an EMBL/GenBank/DDBJ whole genome shotgun (WGS) entry which is preliminary data.</text>
</comment>
<dbReference type="InterPro" id="IPR013097">
    <property type="entry name" value="Dabb"/>
</dbReference>
<dbReference type="Gene3D" id="3.30.70.100">
    <property type="match status" value="1"/>
</dbReference>
<feature type="chain" id="PRO_5037818131" evidence="2">
    <location>
        <begin position="26"/>
        <end position="126"/>
    </location>
</feature>
<reference evidence="4" key="1">
    <citation type="submission" date="2021-01" db="EMBL/GenBank/DDBJ databases">
        <title>Modified the classification status of verrucomicrobia.</title>
        <authorList>
            <person name="Feng X."/>
        </authorList>
    </citation>
    <scope>NUCLEOTIDE SEQUENCE</scope>
    <source>
        <strain evidence="4">JCM 18052</strain>
    </source>
</reference>
<evidence type="ECO:0000313" key="5">
    <source>
        <dbReference type="Proteomes" id="UP000600139"/>
    </source>
</evidence>
<dbReference type="Pfam" id="PF07876">
    <property type="entry name" value="Dabb"/>
    <property type="match status" value="1"/>
</dbReference>
<evidence type="ECO:0000256" key="1">
    <source>
        <dbReference type="ARBA" id="ARBA00011738"/>
    </source>
</evidence>
<keyword evidence="5" id="KW-1185">Reference proteome</keyword>
<dbReference type="SMART" id="SM00886">
    <property type="entry name" value="Dabb"/>
    <property type="match status" value="1"/>
</dbReference>
<dbReference type="EMBL" id="JAENIK010000011">
    <property type="protein sequence ID" value="MBK1816587.1"/>
    <property type="molecule type" value="Genomic_DNA"/>
</dbReference>
<dbReference type="PROSITE" id="PS51257">
    <property type="entry name" value="PROKAR_LIPOPROTEIN"/>
    <property type="match status" value="1"/>
</dbReference>
<evidence type="ECO:0000313" key="4">
    <source>
        <dbReference type="EMBL" id="MBK1816587.1"/>
    </source>
</evidence>